<dbReference type="EMBL" id="KV426598">
    <property type="protein sequence ID" value="KZV79529.1"/>
    <property type="molecule type" value="Genomic_DNA"/>
</dbReference>
<feature type="region of interest" description="Disordered" evidence="1">
    <location>
        <begin position="1"/>
        <end position="174"/>
    </location>
</feature>
<evidence type="ECO:0000256" key="1">
    <source>
        <dbReference type="SAM" id="MobiDB-lite"/>
    </source>
</evidence>
<feature type="compositionally biased region" description="Basic and acidic residues" evidence="1">
    <location>
        <begin position="51"/>
        <end position="64"/>
    </location>
</feature>
<protein>
    <submittedName>
        <fullName evidence="2">Uncharacterized protein</fullName>
    </submittedName>
</protein>
<name>A0A165Z5E6_EXIGL</name>
<gene>
    <name evidence="2" type="ORF">EXIGLDRAFT_782175</name>
</gene>
<feature type="region of interest" description="Disordered" evidence="1">
    <location>
        <begin position="200"/>
        <end position="312"/>
    </location>
</feature>
<dbReference type="InParanoid" id="A0A165Z5E6"/>
<feature type="region of interest" description="Disordered" evidence="1">
    <location>
        <begin position="325"/>
        <end position="344"/>
    </location>
</feature>
<evidence type="ECO:0000313" key="3">
    <source>
        <dbReference type="Proteomes" id="UP000077266"/>
    </source>
</evidence>
<feature type="compositionally biased region" description="Acidic residues" evidence="1">
    <location>
        <begin position="236"/>
        <end position="258"/>
    </location>
</feature>
<keyword evidence="3" id="KW-1185">Reference proteome</keyword>
<feature type="compositionally biased region" description="Pro residues" evidence="1">
    <location>
        <begin position="85"/>
        <end position="95"/>
    </location>
</feature>
<feature type="compositionally biased region" description="Low complexity" evidence="1">
    <location>
        <begin position="135"/>
        <end position="160"/>
    </location>
</feature>
<dbReference type="Proteomes" id="UP000077266">
    <property type="component" value="Unassembled WGS sequence"/>
</dbReference>
<feature type="non-terminal residue" evidence="2">
    <location>
        <position position="380"/>
    </location>
</feature>
<sequence>MNVSDTSSDYYTRTLSPSPPPLDRPLDDEDSDFAPLLPLDRYIQAYRRSKREMQRHAEKKKLQQEEPDSDRGSTPPPSKAKAAKPPAPPEDPPSRMPAARKPNAMPREQSTRVTRQRATTEGIEVPEFELPVARKPPTAKTAATKAPTFKAPAAPLLNLPGPSPPVQPVKPTLKGKQAAEAVAAKTSLFARPSIRPAASLFGRTVAQQQPTRVTDKDPVAKTPTRKTAGRVLFQNDSDDEQDQDDDLPPADDDDDDGIDPMQVSPTQEHVQRRSSAVKGKKSAPNKDVGPPPRSKRFTAPPQLDDDLDDEEDVFGGLENDIVVEKTRGTKRVAPERSKNPSYEEVASPARKKVVTSFDHIVLGYEGDARTAMVPDCVRDI</sequence>
<feature type="compositionally biased region" description="Acidic residues" evidence="1">
    <location>
        <begin position="303"/>
        <end position="312"/>
    </location>
</feature>
<reference evidence="2 3" key="1">
    <citation type="journal article" date="2016" name="Mol. Biol. Evol.">
        <title>Comparative Genomics of Early-Diverging Mushroom-Forming Fungi Provides Insights into the Origins of Lignocellulose Decay Capabilities.</title>
        <authorList>
            <person name="Nagy L.G."/>
            <person name="Riley R."/>
            <person name="Tritt A."/>
            <person name="Adam C."/>
            <person name="Daum C."/>
            <person name="Floudas D."/>
            <person name="Sun H."/>
            <person name="Yadav J.S."/>
            <person name="Pangilinan J."/>
            <person name="Larsson K.H."/>
            <person name="Matsuura K."/>
            <person name="Barry K."/>
            <person name="Labutti K."/>
            <person name="Kuo R."/>
            <person name="Ohm R.A."/>
            <person name="Bhattacharya S.S."/>
            <person name="Shirouzu T."/>
            <person name="Yoshinaga Y."/>
            <person name="Martin F.M."/>
            <person name="Grigoriev I.V."/>
            <person name="Hibbett D.S."/>
        </authorList>
    </citation>
    <scope>NUCLEOTIDE SEQUENCE [LARGE SCALE GENOMIC DNA]</scope>
    <source>
        <strain evidence="2 3">HHB12029</strain>
    </source>
</reference>
<dbReference type="AlphaFoldDB" id="A0A165Z5E6"/>
<proteinExistence type="predicted"/>
<organism evidence="2 3">
    <name type="scientific">Exidia glandulosa HHB12029</name>
    <dbReference type="NCBI Taxonomy" id="1314781"/>
    <lineage>
        <taxon>Eukaryota</taxon>
        <taxon>Fungi</taxon>
        <taxon>Dikarya</taxon>
        <taxon>Basidiomycota</taxon>
        <taxon>Agaricomycotina</taxon>
        <taxon>Agaricomycetes</taxon>
        <taxon>Auriculariales</taxon>
        <taxon>Exidiaceae</taxon>
        <taxon>Exidia</taxon>
    </lineage>
</organism>
<feature type="compositionally biased region" description="Basic and acidic residues" evidence="1">
    <location>
        <begin position="325"/>
        <end position="338"/>
    </location>
</feature>
<evidence type="ECO:0000313" key="2">
    <source>
        <dbReference type="EMBL" id="KZV79529.1"/>
    </source>
</evidence>
<accession>A0A165Z5E6</accession>
<feature type="compositionally biased region" description="Polar residues" evidence="1">
    <location>
        <begin position="1"/>
        <end position="14"/>
    </location>
</feature>